<evidence type="ECO:0000256" key="1">
    <source>
        <dbReference type="SAM" id="Coils"/>
    </source>
</evidence>
<keyword evidence="1" id="KW-0175">Coiled coil</keyword>
<comment type="caution">
    <text evidence="3">The sequence shown here is derived from an EMBL/GenBank/DDBJ whole genome shotgun (WGS) entry which is preliminary data.</text>
</comment>
<dbReference type="PANTHER" id="PTHR30469">
    <property type="entry name" value="MULTIDRUG RESISTANCE PROTEIN MDTA"/>
    <property type="match status" value="1"/>
</dbReference>
<protein>
    <submittedName>
        <fullName evidence="3">HlyD family efflux transporter periplasmic adaptor subunit</fullName>
    </submittedName>
</protein>
<keyword evidence="2" id="KW-0472">Membrane</keyword>
<keyword evidence="2" id="KW-1133">Transmembrane helix</keyword>
<reference evidence="3" key="2">
    <citation type="journal article" date="2021" name="Microorganisms">
        <title>Bacterial Dimethylsulfoniopropionate Biosynthesis in the East China Sea.</title>
        <authorList>
            <person name="Liu J."/>
            <person name="Zhang Y."/>
            <person name="Liu J."/>
            <person name="Zhong H."/>
            <person name="Williams B.T."/>
            <person name="Zheng Y."/>
            <person name="Curson A.R.J."/>
            <person name="Sun C."/>
            <person name="Sun H."/>
            <person name="Song D."/>
            <person name="Wagner Mackenzie B."/>
            <person name="Bermejo Martinez A."/>
            <person name="Todd J.D."/>
            <person name="Zhang X.H."/>
        </authorList>
    </citation>
    <scope>NUCLEOTIDE SEQUENCE</scope>
    <source>
        <strain evidence="3">AESS21</strain>
    </source>
</reference>
<dbReference type="RefSeq" id="WP_213216636.1">
    <property type="nucleotide sequence ID" value="NZ_QTKU01000003.1"/>
</dbReference>
<proteinExistence type="predicted"/>
<dbReference type="Gene3D" id="2.40.50.100">
    <property type="match status" value="1"/>
</dbReference>
<sequence length="464" mass="50639">MLQSVEQSDSEKKAPVEYAEMPAPKPSVGRAKLIAKAILQAVLAFLVLFAAFKGMNYLVNTKPEVAKRPVTEKSYAVETATIVQGDYTPSISVYGEVTAGRQVDLRALVAGEIVAVNDELKAGGMVAKGDVLVSIDRFEYEGALTEAKANLAEAKAGQVENRGRVELEKANVVRAREQLEFAQKDLERAQDLLERGSVTERTVDERNLLVSQRQQSLEQRLNTLALEEAKVEQQEAVIARLEWRLEDAERKLANTVLKAPFDAIVRSEAAQVGRLTSANDVVASIYSSDELEVRFTLSDNQYGRLVAESGTVVGRQAELKWFLGNQPLLYTAEIDRVGADVASTRGGVDVFAMIDVTQQQTPLRPGAFVEVTVPDQTYAGSFRIPEAAFYGEGKVYVVDAENRLVERQVKALAFDSGFILVQGDLSDGETVLATRVPEAGEGLLVRPLDDQDTADSSKTVTVNN</sequence>
<name>A0A944CD52_9HYPH</name>
<dbReference type="SUPFAM" id="SSF111369">
    <property type="entry name" value="HlyD-like secretion proteins"/>
    <property type="match status" value="1"/>
</dbReference>
<dbReference type="AlphaFoldDB" id="A0A944CD52"/>
<accession>A0A944CD52</accession>
<gene>
    <name evidence="3" type="ORF">DYI23_13365</name>
</gene>
<keyword evidence="2" id="KW-0812">Transmembrane</keyword>
<evidence type="ECO:0000313" key="3">
    <source>
        <dbReference type="EMBL" id="MBS8261206.1"/>
    </source>
</evidence>
<feature type="coiled-coil region" evidence="1">
    <location>
        <begin position="165"/>
        <end position="258"/>
    </location>
</feature>
<dbReference type="GO" id="GO:0015562">
    <property type="term" value="F:efflux transmembrane transporter activity"/>
    <property type="evidence" value="ECO:0007669"/>
    <property type="project" value="TreeGrafter"/>
</dbReference>
<evidence type="ECO:0000313" key="4">
    <source>
        <dbReference type="Proteomes" id="UP000705379"/>
    </source>
</evidence>
<dbReference type="PANTHER" id="PTHR30469:SF12">
    <property type="entry name" value="MULTIDRUG RESISTANCE PROTEIN MDTA"/>
    <property type="match status" value="1"/>
</dbReference>
<dbReference type="Proteomes" id="UP000705379">
    <property type="component" value="Unassembled WGS sequence"/>
</dbReference>
<dbReference type="GO" id="GO:1990281">
    <property type="term" value="C:efflux pump complex"/>
    <property type="evidence" value="ECO:0007669"/>
    <property type="project" value="TreeGrafter"/>
</dbReference>
<feature type="transmembrane region" description="Helical" evidence="2">
    <location>
        <begin position="33"/>
        <end position="52"/>
    </location>
</feature>
<dbReference type="Gene3D" id="1.10.287.470">
    <property type="entry name" value="Helix hairpin bin"/>
    <property type="match status" value="1"/>
</dbReference>
<organism evidence="3 4">
    <name type="scientific">Roseibium polysiphoniae</name>
    <dbReference type="NCBI Taxonomy" id="2571221"/>
    <lineage>
        <taxon>Bacteria</taxon>
        <taxon>Pseudomonadati</taxon>
        <taxon>Pseudomonadota</taxon>
        <taxon>Alphaproteobacteria</taxon>
        <taxon>Hyphomicrobiales</taxon>
        <taxon>Stappiaceae</taxon>
        <taxon>Roseibium</taxon>
    </lineage>
</organism>
<dbReference type="Gene3D" id="2.40.30.170">
    <property type="match status" value="1"/>
</dbReference>
<dbReference type="Gene3D" id="2.40.420.20">
    <property type="match status" value="1"/>
</dbReference>
<evidence type="ECO:0000256" key="2">
    <source>
        <dbReference type="SAM" id="Phobius"/>
    </source>
</evidence>
<reference evidence="3" key="1">
    <citation type="submission" date="2018-08" db="EMBL/GenBank/DDBJ databases">
        <authorList>
            <person name="Jin W."/>
            <person name="Wang H."/>
            <person name="Yang Y."/>
            <person name="Li M."/>
            <person name="Liu J."/>
        </authorList>
    </citation>
    <scope>NUCLEOTIDE SEQUENCE</scope>
    <source>
        <strain evidence="3">AESS21</strain>
    </source>
</reference>
<dbReference type="EMBL" id="QTKU01000003">
    <property type="protein sequence ID" value="MBS8261206.1"/>
    <property type="molecule type" value="Genomic_DNA"/>
</dbReference>